<dbReference type="InterPro" id="IPR029062">
    <property type="entry name" value="Class_I_gatase-like"/>
</dbReference>
<dbReference type="Gene3D" id="3.40.50.880">
    <property type="match status" value="1"/>
</dbReference>
<dbReference type="SUPFAM" id="SSF52317">
    <property type="entry name" value="Class I glutamine amidotransferase-like"/>
    <property type="match status" value="1"/>
</dbReference>
<reference evidence="1 2" key="1">
    <citation type="submission" date="2019-04" db="EMBL/GenBank/DDBJ databases">
        <title>Friends and foes A comparative genomics studyof 23 Aspergillus species from section Flavi.</title>
        <authorList>
            <consortium name="DOE Joint Genome Institute"/>
            <person name="Kjaerbolling I."/>
            <person name="Vesth T."/>
            <person name="Frisvad J.C."/>
            <person name="Nybo J.L."/>
            <person name="Theobald S."/>
            <person name="Kildgaard S."/>
            <person name="Isbrandt T."/>
            <person name="Kuo A."/>
            <person name="Sato A."/>
            <person name="Lyhne E.K."/>
            <person name="Kogle M.E."/>
            <person name="Wiebenga A."/>
            <person name="Kun R.S."/>
            <person name="Lubbers R.J."/>
            <person name="Makela M.R."/>
            <person name="Barry K."/>
            <person name="Chovatia M."/>
            <person name="Clum A."/>
            <person name="Daum C."/>
            <person name="Haridas S."/>
            <person name="He G."/>
            <person name="LaButti K."/>
            <person name="Lipzen A."/>
            <person name="Mondo S."/>
            <person name="Riley R."/>
            <person name="Salamov A."/>
            <person name="Simmons B.A."/>
            <person name="Magnuson J.K."/>
            <person name="Henrissat B."/>
            <person name="Mortensen U.H."/>
            <person name="Larsen T.O."/>
            <person name="Devries R.P."/>
            <person name="Grigoriev I.V."/>
            <person name="Machida M."/>
            <person name="Baker S.E."/>
            <person name="Andersen M.R."/>
        </authorList>
    </citation>
    <scope>NUCLEOTIDE SEQUENCE [LARGE SCALE GENOMIC DNA]</scope>
    <source>
        <strain evidence="1 2">IBT 29228</strain>
    </source>
</reference>
<proteinExistence type="predicted"/>
<dbReference type="PANTHER" id="PTHR43130">
    <property type="entry name" value="ARAC-FAMILY TRANSCRIPTIONAL REGULATOR"/>
    <property type="match status" value="1"/>
</dbReference>
<dbReference type="InterPro" id="IPR052158">
    <property type="entry name" value="INH-QAR"/>
</dbReference>
<dbReference type="AlphaFoldDB" id="A0A5N7B6M8"/>
<organism evidence="1 2">
    <name type="scientific">Aspergillus bertholletiae</name>
    <dbReference type="NCBI Taxonomy" id="1226010"/>
    <lineage>
        <taxon>Eukaryota</taxon>
        <taxon>Fungi</taxon>
        <taxon>Dikarya</taxon>
        <taxon>Ascomycota</taxon>
        <taxon>Pezizomycotina</taxon>
        <taxon>Eurotiomycetes</taxon>
        <taxon>Eurotiomycetidae</taxon>
        <taxon>Eurotiales</taxon>
        <taxon>Aspergillaceae</taxon>
        <taxon>Aspergillus</taxon>
        <taxon>Aspergillus subgen. Circumdati</taxon>
    </lineage>
</organism>
<evidence type="ECO:0008006" key="3">
    <source>
        <dbReference type="Google" id="ProtNLM"/>
    </source>
</evidence>
<evidence type="ECO:0000313" key="1">
    <source>
        <dbReference type="EMBL" id="KAE8377575.1"/>
    </source>
</evidence>
<sequence>MNFGILMLPHPSTAAAGLVDILLMCSRSYPTELGHIPDGVTQTGLSMEIYYITTDTEPPPEPIGIYQSLQITPYYECPPLNYLLISGSSSAADLSDDCARFLESQVTGAEAVFTTYTGTLLLAQTRLLDDTHVAIPCTLLRQVQQRYPSVLWTASQRWIVDGRIRSAASSYAAMDMIVHWVIEKFNSTVTRST</sequence>
<keyword evidence="2" id="KW-1185">Reference proteome</keyword>
<name>A0A5N7B6M8_9EURO</name>
<dbReference type="EMBL" id="ML736221">
    <property type="protein sequence ID" value="KAE8377575.1"/>
    <property type="molecule type" value="Genomic_DNA"/>
</dbReference>
<dbReference type="OrthoDB" id="543156at2759"/>
<accession>A0A5N7B6M8</accession>
<protein>
    <recommendedName>
        <fullName evidence="3">DJ-1/PfpI domain-containing protein</fullName>
    </recommendedName>
</protein>
<dbReference type="PANTHER" id="PTHR43130:SF7">
    <property type="entry name" value="DJ-1_PFPI DOMAIN-CONTAINING PROTEIN"/>
    <property type="match status" value="1"/>
</dbReference>
<gene>
    <name evidence="1" type="ORF">BDV26DRAFT_293050</name>
</gene>
<evidence type="ECO:0000313" key="2">
    <source>
        <dbReference type="Proteomes" id="UP000326198"/>
    </source>
</evidence>
<dbReference type="Proteomes" id="UP000326198">
    <property type="component" value="Unassembled WGS sequence"/>
</dbReference>